<evidence type="ECO:0000259" key="5">
    <source>
        <dbReference type="PROSITE" id="PS51635"/>
    </source>
</evidence>
<feature type="active site" description="Nucleophile" evidence="4">
    <location>
        <position position="49"/>
    </location>
</feature>
<dbReference type="PANTHER" id="PTHR14226:SF57">
    <property type="entry name" value="BLR7027 PROTEIN"/>
    <property type="match status" value="1"/>
</dbReference>
<keyword evidence="1 4" id="KW-0378">Hydrolase</keyword>
<comment type="caution">
    <text evidence="6">The sequence shown here is derived from an EMBL/GenBank/DDBJ whole genome shotgun (WGS) entry which is preliminary data.</text>
</comment>
<dbReference type="AlphaFoldDB" id="A0A944DAP8"/>
<feature type="domain" description="PNPLA" evidence="5">
    <location>
        <begin position="16"/>
        <end position="222"/>
    </location>
</feature>
<dbReference type="InterPro" id="IPR016035">
    <property type="entry name" value="Acyl_Trfase/lysoPLipase"/>
</dbReference>
<dbReference type="InterPro" id="IPR050301">
    <property type="entry name" value="NTE"/>
</dbReference>
<evidence type="ECO:0000256" key="2">
    <source>
        <dbReference type="ARBA" id="ARBA00022963"/>
    </source>
</evidence>
<dbReference type="SUPFAM" id="SSF52151">
    <property type="entry name" value="FabD/lysophospholipase-like"/>
    <property type="match status" value="1"/>
</dbReference>
<feature type="short sequence motif" description="GXGXXG" evidence="4">
    <location>
        <begin position="20"/>
        <end position="25"/>
    </location>
</feature>
<dbReference type="Pfam" id="PF12536">
    <property type="entry name" value="DUF3734"/>
    <property type="match status" value="1"/>
</dbReference>
<accession>A0A944DAP8</accession>
<dbReference type="PROSITE" id="PS51635">
    <property type="entry name" value="PNPLA"/>
    <property type="match status" value="1"/>
</dbReference>
<dbReference type="PANTHER" id="PTHR14226">
    <property type="entry name" value="NEUROPATHY TARGET ESTERASE/SWISS CHEESE D.MELANOGASTER"/>
    <property type="match status" value="1"/>
</dbReference>
<organism evidence="6 7">
    <name type="scientific">Denitromonas iodatirespirans</name>
    <dbReference type="NCBI Taxonomy" id="2795389"/>
    <lineage>
        <taxon>Bacteria</taxon>
        <taxon>Pseudomonadati</taxon>
        <taxon>Pseudomonadota</taxon>
        <taxon>Betaproteobacteria</taxon>
        <taxon>Rhodocyclales</taxon>
        <taxon>Zoogloeaceae</taxon>
        <taxon>Denitromonas</taxon>
    </lineage>
</organism>
<feature type="short sequence motif" description="GXSXG" evidence="4">
    <location>
        <begin position="47"/>
        <end position="51"/>
    </location>
</feature>
<keyword evidence="2 4" id="KW-0442">Lipid degradation</keyword>
<sequence>MSTLAAPAHGFEQVALALQGGGALGAYQAGAYQALASRGIAPDWVAGVSIGAINAALIAGNAPEARIAALEGFWRRVTRFGPGNFALPEPPLPPVFNNLLWAGRNLSFGQPGFFAPRLPPPWLWPDDRPEALSYYDIAPLRDTLLEFVDFDRLNDGPVRLSVGAVDIHTGNYEYFDNRERRIGPEHIMASGALPPGFPPVEVEGRFYWDGGLASNTPLDFVLHHTPRPDTLIFQVDLWPARGDLPRNIRDVAERIKEIQYSSRTRLNTTHMVREMALKRRVRELLAALPGHAEAGTLLAELEKDCAGGVATIVHLIYQSRPYEHESKDYNFSRRMMEEHWHSGGHDVDRVLATPGVLERPDDHEGIRVYASDRV</sequence>
<dbReference type="CDD" id="cd07209">
    <property type="entry name" value="Pat_hypo_Ecoli_Z1214_like"/>
    <property type="match status" value="1"/>
</dbReference>
<reference evidence="7" key="1">
    <citation type="journal article" date="2022" name="ISME J.">
        <title>Genetic and phylogenetic analysis of dissimilatory iodate-reducing bacteria identifies potential niches across the world's oceans.</title>
        <authorList>
            <person name="Reyes-Umana V."/>
            <person name="Henning Z."/>
            <person name="Lee K."/>
            <person name="Barnum T.P."/>
            <person name="Coates J.D."/>
        </authorList>
    </citation>
    <scope>NUCLEOTIDE SEQUENCE [LARGE SCALE GENOMIC DNA]</scope>
    <source>
        <strain evidence="7">IR12</strain>
    </source>
</reference>
<evidence type="ECO:0000313" key="7">
    <source>
        <dbReference type="Proteomes" id="UP000694660"/>
    </source>
</evidence>
<keyword evidence="3 4" id="KW-0443">Lipid metabolism</keyword>
<gene>
    <name evidence="6" type="ORF">I8J34_17900</name>
</gene>
<name>A0A944DAP8_DENI1</name>
<evidence type="ECO:0000256" key="4">
    <source>
        <dbReference type="PROSITE-ProRule" id="PRU01161"/>
    </source>
</evidence>
<dbReference type="RefSeq" id="WP_214362998.1">
    <property type="nucleotide sequence ID" value="NZ_JAEKFT010000024.1"/>
</dbReference>
<feature type="short sequence motif" description="DGA/G" evidence="4">
    <location>
        <begin position="209"/>
        <end position="211"/>
    </location>
</feature>
<dbReference type="GO" id="GO:0016787">
    <property type="term" value="F:hydrolase activity"/>
    <property type="evidence" value="ECO:0007669"/>
    <property type="project" value="UniProtKB-UniRule"/>
</dbReference>
<dbReference type="Pfam" id="PF01734">
    <property type="entry name" value="Patatin"/>
    <property type="match status" value="1"/>
</dbReference>
<evidence type="ECO:0000256" key="3">
    <source>
        <dbReference type="ARBA" id="ARBA00023098"/>
    </source>
</evidence>
<protein>
    <submittedName>
        <fullName evidence="6">Patatin-like phospholipase family protein</fullName>
    </submittedName>
</protein>
<dbReference type="EMBL" id="JAEKFT010000024">
    <property type="protein sequence ID" value="MBT0963059.1"/>
    <property type="molecule type" value="Genomic_DNA"/>
</dbReference>
<dbReference type="Gene3D" id="3.40.1090.10">
    <property type="entry name" value="Cytosolic phospholipase A2 catalytic domain"/>
    <property type="match status" value="2"/>
</dbReference>
<keyword evidence="7" id="KW-1185">Reference proteome</keyword>
<dbReference type="GO" id="GO:0016042">
    <property type="term" value="P:lipid catabolic process"/>
    <property type="evidence" value="ECO:0007669"/>
    <property type="project" value="UniProtKB-UniRule"/>
</dbReference>
<evidence type="ECO:0000256" key="1">
    <source>
        <dbReference type="ARBA" id="ARBA00022801"/>
    </source>
</evidence>
<evidence type="ECO:0000313" key="6">
    <source>
        <dbReference type="EMBL" id="MBT0963059.1"/>
    </source>
</evidence>
<proteinExistence type="predicted"/>
<feature type="active site" description="Proton acceptor" evidence="4">
    <location>
        <position position="209"/>
    </location>
</feature>
<dbReference type="Proteomes" id="UP000694660">
    <property type="component" value="Unassembled WGS sequence"/>
</dbReference>
<dbReference type="InterPro" id="IPR002641">
    <property type="entry name" value="PNPLA_dom"/>
</dbReference>
<dbReference type="InterPro" id="IPR021095">
    <property type="entry name" value="DUF3734"/>
</dbReference>